<gene>
    <name evidence="1" type="ORF">BDP55DRAFT_279161</name>
</gene>
<organism evidence="1 2">
    <name type="scientific">Colletotrichum godetiae</name>
    <dbReference type="NCBI Taxonomy" id="1209918"/>
    <lineage>
        <taxon>Eukaryota</taxon>
        <taxon>Fungi</taxon>
        <taxon>Dikarya</taxon>
        <taxon>Ascomycota</taxon>
        <taxon>Pezizomycotina</taxon>
        <taxon>Sordariomycetes</taxon>
        <taxon>Hypocreomycetidae</taxon>
        <taxon>Glomerellales</taxon>
        <taxon>Glomerellaceae</taxon>
        <taxon>Colletotrichum</taxon>
        <taxon>Colletotrichum acutatum species complex</taxon>
    </lineage>
</organism>
<evidence type="ECO:0000313" key="1">
    <source>
        <dbReference type="EMBL" id="KAK1672088.1"/>
    </source>
</evidence>
<dbReference type="AlphaFoldDB" id="A0AAJ0AGM9"/>
<sequence length="201" mass="22658">MLLSHHSSQPQVHLRRTQGRRESLGLRLCSLYQGYSQAQVRSSFHVSKSAIHEEAKGPSLVSYFAPETSGEMGVNGNADEANTRTEIVTSGVSGAKQAGNYAELPLKLKRHQLPSNANICSFLYFTKLSWLRATSSKGGSRYLEYGWHAIVLIVFKRYFFLVTVSKQEPFRRSVNLFFSSMLRHALSNTWQSQDQALESPR</sequence>
<proteinExistence type="predicted"/>
<evidence type="ECO:0000313" key="2">
    <source>
        <dbReference type="Proteomes" id="UP001224890"/>
    </source>
</evidence>
<accession>A0AAJ0AGM9</accession>
<dbReference type="GeneID" id="85450990"/>
<comment type="caution">
    <text evidence="1">The sequence shown here is derived from an EMBL/GenBank/DDBJ whole genome shotgun (WGS) entry which is preliminary data.</text>
</comment>
<reference evidence="1" key="1">
    <citation type="submission" date="2021-06" db="EMBL/GenBank/DDBJ databases">
        <title>Comparative genomics, transcriptomics and evolutionary studies reveal genomic signatures of adaptation to plant cell wall in hemibiotrophic fungi.</title>
        <authorList>
            <consortium name="DOE Joint Genome Institute"/>
            <person name="Baroncelli R."/>
            <person name="Diaz J.F."/>
            <person name="Benocci T."/>
            <person name="Peng M."/>
            <person name="Battaglia E."/>
            <person name="Haridas S."/>
            <person name="Andreopoulos W."/>
            <person name="Labutti K."/>
            <person name="Pangilinan J."/>
            <person name="Floch G.L."/>
            <person name="Makela M.R."/>
            <person name="Henrissat B."/>
            <person name="Grigoriev I.V."/>
            <person name="Crouch J.A."/>
            <person name="De Vries R.P."/>
            <person name="Sukno S.A."/>
            <person name="Thon M.R."/>
        </authorList>
    </citation>
    <scope>NUCLEOTIDE SEQUENCE</scope>
    <source>
        <strain evidence="1">CBS 193.32</strain>
    </source>
</reference>
<protein>
    <submittedName>
        <fullName evidence="1">Uncharacterized protein</fullName>
    </submittedName>
</protein>
<dbReference type="EMBL" id="JAHMHR010000041">
    <property type="protein sequence ID" value="KAK1672088.1"/>
    <property type="molecule type" value="Genomic_DNA"/>
</dbReference>
<name>A0AAJ0AGM9_9PEZI</name>
<dbReference type="Proteomes" id="UP001224890">
    <property type="component" value="Unassembled WGS sequence"/>
</dbReference>
<keyword evidence="2" id="KW-1185">Reference proteome</keyword>
<dbReference type="RefSeq" id="XP_060426091.1">
    <property type="nucleotide sequence ID" value="XM_060566464.1"/>
</dbReference>